<sequence>MTDLAGKVDLEAAAEGVKSFYKAPQPKVLDPNAMETSLLERMPQPTGWRMLILPYRGKETTEGGIYIPNKVLDDTQIQTVVGYVVKQGSLCYKDTDKFPDGPWCKEKDWVVFARYAGSRFRIEGGECRILNDDEILATIDDPEDILSL</sequence>
<protein>
    <submittedName>
        <fullName evidence="2">Co-chaperonin GroES</fullName>
    </submittedName>
</protein>
<dbReference type="Pfam" id="PF00166">
    <property type="entry name" value="Cpn10"/>
    <property type="match status" value="1"/>
</dbReference>
<dbReference type="GO" id="GO:0005524">
    <property type="term" value="F:ATP binding"/>
    <property type="evidence" value="ECO:0007669"/>
    <property type="project" value="InterPro"/>
</dbReference>
<proteinExistence type="predicted"/>
<dbReference type="GO" id="GO:0044183">
    <property type="term" value="F:protein folding chaperone"/>
    <property type="evidence" value="ECO:0007669"/>
    <property type="project" value="InterPro"/>
</dbReference>
<reference evidence="2" key="1">
    <citation type="submission" date="2016-03" db="EMBL/GenBank/DDBJ databases">
        <title>Novel chaperonins are prevalent in the virioplankton and link to viral biology and ecology.</title>
        <authorList>
            <person name="Marine R.L."/>
            <person name="Nasko D.J."/>
            <person name="Polson S.W."/>
            <person name="Wommack K.E."/>
        </authorList>
    </citation>
    <scope>NUCLEOTIDE SEQUENCE</scope>
</reference>
<dbReference type="InterPro" id="IPR020818">
    <property type="entry name" value="Chaperonin_GroES"/>
</dbReference>
<dbReference type="InterPro" id="IPR037124">
    <property type="entry name" value="Chaperonin_GroES_sf"/>
</dbReference>
<accession>A0A221S2M9</accession>
<dbReference type="Gene3D" id="2.30.33.40">
    <property type="entry name" value="GroES chaperonin"/>
    <property type="match status" value="1"/>
</dbReference>
<dbReference type="CDD" id="cd00320">
    <property type="entry name" value="cpn10"/>
    <property type="match status" value="1"/>
</dbReference>
<gene>
    <name evidence="2" type="primary">groES</name>
</gene>
<dbReference type="SUPFAM" id="SSF50129">
    <property type="entry name" value="GroES-like"/>
    <property type="match status" value="1"/>
</dbReference>
<organism evidence="2">
    <name type="scientific">uncultured virus</name>
    <dbReference type="NCBI Taxonomy" id="340016"/>
    <lineage>
        <taxon>Viruses</taxon>
        <taxon>environmental samples</taxon>
    </lineage>
</organism>
<dbReference type="EMBL" id="KU970533">
    <property type="protein sequence ID" value="ASN63127.1"/>
    <property type="molecule type" value="Genomic_DNA"/>
</dbReference>
<keyword evidence="1" id="KW-0143">Chaperone</keyword>
<name>A0A221S2M9_9VIRU</name>
<evidence type="ECO:0000256" key="1">
    <source>
        <dbReference type="ARBA" id="ARBA00023186"/>
    </source>
</evidence>
<dbReference type="InterPro" id="IPR011032">
    <property type="entry name" value="GroES-like_sf"/>
</dbReference>
<evidence type="ECO:0000313" key="2">
    <source>
        <dbReference type="EMBL" id="ASN63127.1"/>
    </source>
</evidence>